<sequence length="100" mass="11649">VSCSPAAYRVNIEKCWLKPRNFQDMQSLTKRVINFVICDPISYNESVIKFLFHHILTPTNNVDHVYWENTNYNSLTICQVVEFIPATPGDFILCFQDFVS</sequence>
<dbReference type="AlphaFoldDB" id="A0A0B6YXH4"/>
<reference evidence="1" key="1">
    <citation type="submission" date="2014-12" db="EMBL/GenBank/DDBJ databases">
        <title>Insight into the proteome of Arion vulgaris.</title>
        <authorList>
            <person name="Aradska J."/>
            <person name="Bulat T."/>
            <person name="Smidak R."/>
            <person name="Sarate P."/>
            <person name="Gangsoo J."/>
            <person name="Sialana F."/>
            <person name="Bilban M."/>
            <person name="Lubec G."/>
        </authorList>
    </citation>
    <scope>NUCLEOTIDE SEQUENCE</scope>
    <source>
        <tissue evidence="1">Skin</tissue>
    </source>
</reference>
<dbReference type="EMBL" id="HACG01014174">
    <property type="protein sequence ID" value="CEK61039.1"/>
    <property type="molecule type" value="Transcribed_RNA"/>
</dbReference>
<protein>
    <submittedName>
        <fullName evidence="1">Uncharacterized protein</fullName>
    </submittedName>
</protein>
<gene>
    <name evidence="1" type="primary">ORF41124</name>
</gene>
<evidence type="ECO:0000313" key="1">
    <source>
        <dbReference type="EMBL" id="CEK61039.1"/>
    </source>
</evidence>
<organism evidence="1">
    <name type="scientific">Arion vulgaris</name>
    <dbReference type="NCBI Taxonomy" id="1028688"/>
    <lineage>
        <taxon>Eukaryota</taxon>
        <taxon>Metazoa</taxon>
        <taxon>Spiralia</taxon>
        <taxon>Lophotrochozoa</taxon>
        <taxon>Mollusca</taxon>
        <taxon>Gastropoda</taxon>
        <taxon>Heterobranchia</taxon>
        <taxon>Euthyneura</taxon>
        <taxon>Panpulmonata</taxon>
        <taxon>Eupulmonata</taxon>
        <taxon>Stylommatophora</taxon>
        <taxon>Helicina</taxon>
        <taxon>Arionoidea</taxon>
        <taxon>Arionidae</taxon>
        <taxon>Arion</taxon>
    </lineage>
</organism>
<proteinExistence type="predicted"/>
<name>A0A0B6YXH4_9EUPU</name>
<feature type="non-terminal residue" evidence="1">
    <location>
        <position position="1"/>
    </location>
</feature>
<accession>A0A0B6YXH4</accession>